<dbReference type="Proteomes" id="UP001295444">
    <property type="component" value="Chromosome 04"/>
</dbReference>
<organism evidence="1 2">
    <name type="scientific">Pelobates cultripes</name>
    <name type="common">Western spadefoot toad</name>
    <dbReference type="NCBI Taxonomy" id="61616"/>
    <lineage>
        <taxon>Eukaryota</taxon>
        <taxon>Metazoa</taxon>
        <taxon>Chordata</taxon>
        <taxon>Craniata</taxon>
        <taxon>Vertebrata</taxon>
        <taxon>Euteleostomi</taxon>
        <taxon>Amphibia</taxon>
        <taxon>Batrachia</taxon>
        <taxon>Anura</taxon>
        <taxon>Pelobatoidea</taxon>
        <taxon>Pelobatidae</taxon>
        <taxon>Pelobates</taxon>
    </lineage>
</organism>
<accession>A0AAD1W2T2</accession>
<keyword evidence="2" id="KW-1185">Reference proteome</keyword>
<evidence type="ECO:0000313" key="2">
    <source>
        <dbReference type="Proteomes" id="UP001295444"/>
    </source>
</evidence>
<sequence length="115" mass="12916">QDWSHITAIKHPDGTTKSKPTEIATVFEEFYEQLYNHTPDGNSQHGQEEKHILNYLDGLSMTKLNGEVASSLAAEISEDEVDRAISSLKGNKTPGPDGFNGTYYKTFREELTRQL</sequence>
<gene>
    <name evidence="1" type="ORF">PECUL_23A029773</name>
</gene>
<feature type="non-terminal residue" evidence="1">
    <location>
        <position position="115"/>
    </location>
</feature>
<dbReference type="PANTHER" id="PTHR31635">
    <property type="entry name" value="REVERSE TRANSCRIPTASE DOMAIN-CONTAINING PROTEIN-RELATED"/>
    <property type="match status" value="1"/>
</dbReference>
<dbReference type="AlphaFoldDB" id="A0AAD1W2T2"/>
<evidence type="ECO:0000313" key="1">
    <source>
        <dbReference type="EMBL" id="CAH2284481.1"/>
    </source>
</evidence>
<feature type="non-terminal residue" evidence="1">
    <location>
        <position position="1"/>
    </location>
</feature>
<name>A0AAD1W2T2_PELCU</name>
<dbReference type="PANTHER" id="PTHR31635:SF196">
    <property type="entry name" value="REVERSE TRANSCRIPTASE DOMAIN-CONTAINING PROTEIN-RELATED"/>
    <property type="match status" value="1"/>
</dbReference>
<reference evidence="1" key="1">
    <citation type="submission" date="2022-03" db="EMBL/GenBank/DDBJ databases">
        <authorList>
            <person name="Alioto T."/>
            <person name="Alioto T."/>
            <person name="Gomez Garrido J."/>
        </authorList>
    </citation>
    <scope>NUCLEOTIDE SEQUENCE</scope>
</reference>
<protein>
    <submittedName>
        <fullName evidence="1">Uncharacterized protein</fullName>
    </submittedName>
</protein>
<dbReference type="EMBL" id="OW240915">
    <property type="protein sequence ID" value="CAH2284481.1"/>
    <property type="molecule type" value="Genomic_DNA"/>
</dbReference>
<proteinExistence type="predicted"/>